<comment type="caution">
    <text evidence="3">The sequence shown here is derived from an EMBL/GenBank/DDBJ whole genome shotgun (WGS) entry which is preliminary data.</text>
</comment>
<dbReference type="InterPro" id="IPR041492">
    <property type="entry name" value="HAD_2"/>
</dbReference>
<accession>A0ABU8FS28</accession>
<dbReference type="InterPro" id="IPR006439">
    <property type="entry name" value="HAD-SF_hydro_IA"/>
</dbReference>
<keyword evidence="1 3" id="KW-0378">Hydrolase</keyword>
<dbReference type="Pfam" id="PF13419">
    <property type="entry name" value="HAD_2"/>
    <property type="match status" value="1"/>
</dbReference>
<evidence type="ECO:0000256" key="1">
    <source>
        <dbReference type="ARBA" id="ARBA00022801"/>
    </source>
</evidence>
<dbReference type="GO" id="GO:0016787">
    <property type="term" value="F:hydrolase activity"/>
    <property type="evidence" value="ECO:0007669"/>
    <property type="project" value="UniProtKB-KW"/>
</dbReference>
<dbReference type="PANTHER" id="PTHR43434">
    <property type="entry name" value="PHOSPHOGLYCOLATE PHOSPHATASE"/>
    <property type="match status" value="1"/>
</dbReference>
<dbReference type="SUPFAM" id="SSF56784">
    <property type="entry name" value="HAD-like"/>
    <property type="match status" value="1"/>
</dbReference>
<dbReference type="EMBL" id="JBAWSV010000001">
    <property type="protein sequence ID" value="MEI4828812.1"/>
    <property type="molecule type" value="Genomic_DNA"/>
</dbReference>
<keyword evidence="5" id="KW-1185">Reference proteome</keyword>
<organism evidence="3 5">
    <name type="scientific">Bacillus yunxiaonensis</name>
    <dbReference type="NCBI Taxonomy" id="3127665"/>
    <lineage>
        <taxon>Bacteria</taxon>
        <taxon>Bacillati</taxon>
        <taxon>Bacillota</taxon>
        <taxon>Bacilli</taxon>
        <taxon>Bacillales</taxon>
        <taxon>Bacillaceae</taxon>
        <taxon>Bacillus</taxon>
    </lineage>
</organism>
<evidence type="ECO:0000313" key="4">
    <source>
        <dbReference type="EMBL" id="MEI4830771.1"/>
    </source>
</evidence>
<dbReference type="Gene3D" id="1.10.150.240">
    <property type="entry name" value="Putative phosphatase, domain 2"/>
    <property type="match status" value="1"/>
</dbReference>
<dbReference type="PANTHER" id="PTHR43434:SF25">
    <property type="entry name" value="PHOSPHOGLYCOLATE PHOSPHATASE"/>
    <property type="match status" value="1"/>
</dbReference>
<dbReference type="RefSeq" id="WP_336481163.1">
    <property type="nucleotide sequence ID" value="NZ_JBAWSV010000001.1"/>
</dbReference>
<evidence type="ECO:0000256" key="2">
    <source>
        <dbReference type="ARBA" id="ARBA00022842"/>
    </source>
</evidence>
<dbReference type="Gene3D" id="3.40.50.1000">
    <property type="entry name" value="HAD superfamily/HAD-like"/>
    <property type="match status" value="1"/>
</dbReference>
<dbReference type="Proteomes" id="UP001367922">
    <property type="component" value="Unassembled WGS sequence"/>
</dbReference>
<dbReference type="InterPro" id="IPR050155">
    <property type="entry name" value="HAD-like_hydrolase_sf"/>
</dbReference>
<proteinExistence type="predicted"/>
<dbReference type="SFLD" id="SFLDG01129">
    <property type="entry name" value="C1.5:_HAD__Beta-PGM__Phosphata"/>
    <property type="match status" value="1"/>
</dbReference>
<sequence>MNANILWDFDGTLVDSYRVFVRMFKRVIEEHIHEDEIMKHLKISFTHAVKYYGLSQQQIDQILEMERSLHPSKYQPFPGVEEVLQRANCNCIVTHNSKQEVIRILEHYGWLNYFSEIIGWEDGFPKKPNSEAYIHMHKKHSINLVVGDRELDLLPAKKLGITTCAFQNLAIQGADYYIHSYRQFLHIMKEKSLQM</sequence>
<dbReference type="EMBL" id="JBAWSV010000005">
    <property type="protein sequence ID" value="MEI4830771.1"/>
    <property type="molecule type" value="Genomic_DNA"/>
</dbReference>
<evidence type="ECO:0000313" key="5">
    <source>
        <dbReference type="Proteomes" id="UP001367922"/>
    </source>
</evidence>
<dbReference type="SFLD" id="SFLDS00003">
    <property type="entry name" value="Haloacid_Dehalogenase"/>
    <property type="match status" value="1"/>
</dbReference>
<gene>
    <name evidence="3" type="ORF">WAX78_05020</name>
    <name evidence="4" type="ORF">WAX78_15065</name>
</gene>
<dbReference type="InterPro" id="IPR036412">
    <property type="entry name" value="HAD-like_sf"/>
</dbReference>
<evidence type="ECO:0000313" key="3">
    <source>
        <dbReference type="EMBL" id="MEI4828812.1"/>
    </source>
</evidence>
<name>A0ABU8FS28_9BACI</name>
<dbReference type="NCBIfam" id="TIGR01549">
    <property type="entry name" value="HAD-SF-IA-v1"/>
    <property type="match status" value="1"/>
</dbReference>
<reference evidence="3 5" key="1">
    <citation type="submission" date="2024-01" db="EMBL/GenBank/DDBJ databases">
        <title>Seven novel Bacillus-like species.</title>
        <authorList>
            <person name="Liu G."/>
        </authorList>
    </citation>
    <scope>NUCLEOTIDE SEQUENCE [LARGE SCALE GENOMIC DNA]</scope>
    <source>
        <strain evidence="3 5">FJAT-53711</strain>
    </source>
</reference>
<dbReference type="InterPro" id="IPR023214">
    <property type="entry name" value="HAD_sf"/>
</dbReference>
<protein>
    <submittedName>
        <fullName evidence="3">HAD-IA family hydrolase</fullName>
    </submittedName>
</protein>
<dbReference type="InterPro" id="IPR023198">
    <property type="entry name" value="PGP-like_dom2"/>
</dbReference>
<keyword evidence="2" id="KW-0460">Magnesium</keyword>